<keyword evidence="3" id="KW-1185">Reference proteome</keyword>
<evidence type="ECO:0000313" key="3">
    <source>
        <dbReference type="Proteomes" id="UP001202328"/>
    </source>
</evidence>
<sequence>MVMSKRILDEKFLIQWFGKTYNDGRPCKIRRICREGPYSITNLPGDCLEHIFKCLPTEDRNCFGLTCRQWLHIQNNNREHLWFLYPKKKCAVTPKPSINPESFHVVVCKLLVRFQNLKYLSLSRLPKITDFVALTSQLFGSMVQTLNLDCCEYSDIEFSLIFSWFPRLKNVRLIWTHITDKGLEALAERCSSLETIDLSCCSITDKGLEALAKCCSSLKEVKLSGCRSITDSGISFLIQNCGELHTLSIDSCSKITGIGFLGCAQILSSLTVGGCKLNEDGINAIISGGGLEFLSFEAPCESVEVGEKSINTEAVIKILKACPSLKDLNLKNCEDVELEAWEAIGQNCKNLKRLAVYGCLKLCDLGLRALREGCNNLSSLSVDNKNSCSKSAPERFRRERPDVTVNIKCMVKKDIIQEWL</sequence>
<dbReference type="SMART" id="SM00367">
    <property type="entry name" value="LRR_CC"/>
    <property type="match status" value="7"/>
</dbReference>
<dbReference type="InterPro" id="IPR036047">
    <property type="entry name" value="F-box-like_dom_sf"/>
</dbReference>
<dbReference type="EMBL" id="JAJJMB010004331">
    <property type="protein sequence ID" value="KAI3943294.1"/>
    <property type="molecule type" value="Genomic_DNA"/>
</dbReference>
<dbReference type="InterPro" id="IPR057207">
    <property type="entry name" value="FBXL15_LRR"/>
</dbReference>
<dbReference type="Gene3D" id="1.20.1280.50">
    <property type="match status" value="1"/>
</dbReference>
<name>A0AAD4XSG4_9MAGN</name>
<dbReference type="InterPro" id="IPR006553">
    <property type="entry name" value="Leu-rich_rpt_Cys-con_subtyp"/>
</dbReference>
<dbReference type="PANTHER" id="PTHR13318:SF95">
    <property type="entry name" value="F-BOX PROTEIN YLR352W"/>
    <property type="match status" value="1"/>
</dbReference>
<dbReference type="SUPFAM" id="SSF52047">
    <property type="entry name" value="RNI-like"/>
    <property type="match status" value="1"/>
</dbReference>
<dbReference type="GO" id="GO:0019005">
    <property type="term" value="C:SCF ubiquitin ligase complex"/>
    <property type="evidence" value="ECO:0007669"/>
    <property type="project" value="TreeGrafter"/>
</dbReference>
<dbReference type="GO" id="GO:0031146">
    <property type="term" value="P:SCF-dependent proteasomal ubiquitin-dependent protein catabolic process"/>
    <property type="evidence" value="ECO:0007669"/>
    <property type="project" value="TreeGrafter"/>
</dbReference>
<organism evidence="2 3">
    <name type="scientific">Papaver atlanticum</name>
    <dbReference type="NCBI Taxonomy" id="357466"/>
    <lineage>
        <taxon>Eukaryota</taxon>
        <taxon>Viridiplantae</taxon>
        <taxon>Streptophyta</taxon>
        <taxon>Embryophyta</taxon>
        <taxon>Tracheophyta</taxon>
        <taxon>Spermatophyta</taxon>
        <taxon>Magnoliopsida</taxon>
        <taxon>Ranunculales</taxon>
        <taxon>Papaveraceae</taxon>
        <taxon>Papaveroideae</taxon>
        <taxon>Papaver</taxon>
    </lineage>
</organism>
<dbReference type="CDD" id="cd22159">
    <property type="entry name" value="F-box_AtTIR1-like"/>
    <property type="match status" value="1"/>
</dbReference>
<feature type="domain" description="F-box" evidence="1">
    <location>
        <begin position="37"/>
        <end position="85"/>
    </location>
</feature>
<dbReference type="Gene3D" id="3.80.10.10">
    <property type="entry name" value="Ribonuclease Inhibitor"/>
    <property type="match status" value="1"/>
</dbReference>
<evidence type="ECO:0000259" key="1">
    <source>
        <dbReference type="PROSITE" id="PS50181"/>
    </source>
</evidence>
<protein>
    <recommendedName>
        <fullName evidence="1">F-box domain-containing protein</fullName>
    </recommendedName>
</protein>
<accession>A0AAD4XSG4</accession>
<reference evidence="2" key="1">
    <citation type="submission" date="2022-04" db="EMBL/GenBank/DDBJ databases">
        <title>A functionally conserved STORR gene fusion in Papaver species that diverged 16.8 million years ago.</title>
        <authorList>
            <person name="Catania T."/>
        </authorList>
    </citation>
    <scope>NUCLEOTIDE SEQUENCE</scope>
    <source>
        <strain evidence="2">S-188037</strain>
    </source>
</reference>
<gene>
    <name evidence="2" type="ORF">MKW98_029438</name>
</gene>
<proteinExistence type="predicted"/>
<dbReference type="InterPro" id="IPR032675">
    <property type="entry name" value="LRR_dom_sf"/>
</dbReference>
<dbReference type="SUPFAM" id="SSF81383">
    <property type="entry name" value="F-box domain"/>
    <property type="match status" value="1"/>
</dbReference>
<dbReference type="Pfam" id="PF00646">
    <property type="entry name" value="F-box"/>
    <property type="match status" value="1"/>
</dbReference>
<dbReference type="PROSITE" id="PS50181">
    <property type="entry name" value="FBOX"/>
    <property type="match status" value="1"/>
</dbReference>
<dbReference type="InterPro" id="IPR001810">
    <property type="entry name" value="F-box_dom"/>
</dbReference>
<dbReference type="PANTHER" id="PTHR13318">
    <property type="entry name" value="PARTNER OF PAIRED, ISOFORM B-RELATED"/>
    <property type="match status" value="1"/>
</dbReference>
<evidence type="ECO:0000313" key="2">
    <source>
        <dbReference type="EMBL" id="KAI3943294.1"/>
    </source>
</evidence>
<comment type="caution">
    <text evidence="2">The sequence shown here is derived from an EMBL/GenBank/DDBJ whole genome shotgun (WGS) entry which is preliminary data.</text>
</comment>
<dbReference type="AlphaFoldDB" id="A0AAD4XSG4"/>
<dbReference type="Pfam" id="PF25372">
    <property type="entry name" value="DUF7885"/>
    <property type="match status" value="1"/>
</dbReference>
<dbReference type="Proteomes" id="UP001202328">
    <property type="component" value="Unassembled WGS sequence"/>
</dbReference>